<feature type="non-terminal residue" evidence="5">
    <location>
        <position position="1"/>
    </location>
</feature>
<keyword evidence="3" id="KW-0833">Ubl conjugation pathway</keyword>
<evidence type="ECO:0000313" key="5">
    <source>
        <dbReference type="EMBL" id="RKP12430.1"/>
    </source>
</evidence>
<organism evidence="5 6">
    <name type="scientific">Piptocephalis cylindrospora</name>
    <dbReference type="NCBI Taxonomy" id="1907219"/>
    <lineage>
        <taxon>Eukaryota</taxon>
        <taxon>Fungi</taxon>
        <taxon>Fungi incertae sedis</taxon>
        <taxon>Zoopagomycota</taxon>
        <taxon>Zoopagomycotina</taxon>
        <taxon>Zoopagomycetes</taxon>
        <taxon>Zoopagales</taxon>
        <taxon>Piptocephalidaceae</taxon>
        <taxon>Piptocephalis</taxon>
    </lineage>
</organism>
<dbReference type="Proteomes" id="UP000267251">
    <property type="component" value="Unassembled WGS sequence"/>
</dbReference>
<feature type="non-terminal residue" evidence="5">
    <location>
        <position position="124"/>
    </location>
</feature>
<sequence length="124" mass="13878">VRANLVRVIDMGPFKYKVDDGLETRKFAYETVYTLLNGLVGGGLNSVEVDTLVDRTMEHVVTEGFKDDGEGIPPILYLLIVRCARQAPGVVDGYVNRLVPGYRGLFERKLPTSAVKQQVEKHRE</sequence>
<proteinExistence type="inferred from homology"/>
<dbReference type="Gene3D" id="1.25.10.10">
    <property type="entry name" value="Leucine-rich Repeat Variant"/>
    <property type="match status" value="1"/>
</dbReference>
<dbReference type="InterPro" id="IPR013932">
    <property type="entry name" value="TATA-bd_TIP120"/>
</dbReference>
<evidence type="ECO:0000313" key="6">
    <source>
        <dbReference type="Proteomes" id="UP000267251"/>
    </source>
</evidence>
<dbReference type="SUPFAM" id="SSF48371">
    <property type="entry name" value="ARM repeat"/>
    <property type="match status" value="1"/>
</dbReference>
<feature type="domain" description="TATA-binding protein interacting (TIP20)" evidence="4">
    <location>
        <begin position="1"/>
        <end position="124"/>
    </location>
</feature>
<name>A0A4P9Y3P2_9FUNG</name>
<evidence type="ECO:0000256" key="1">
    <source>
        <dbReference type="ARBA" id="ARBA00007657"/>
    </source>
</evidence>
<gene>
    <name evidence="5" type="ORF">BJ684DRAFT_2013</name>
</gene>
<evidence type="ECO:0000256" key="3">
    <source>
        <dbReference type="ARBA" id="ARBA00022786"/>
    </source>
</evidence>
<dbReference type="EMBL" id="KZ988335">
    <property type="protein sequence ID" value="RKP12430.1"/>
    <property type="molecule type" value="Genomic_DNA"/>
</dbReference>
<dbReference type="AlphaFoldDB" id="A0A4P9Y3P2"/>
<dbReference type="PANTHER" id="PTHR12696">
    <property type="entry name" value="TIP120"/>
    <property type="match status" value="1"/>
</dbReference>
<keyword evidence="6" id="KW-1185">Reference proteome</keyword>
<dbReference type="InterPro" id="IPR016024">
    <property type="entry name" value="ARM-type_fold"/>
</dbReference>
<dbReference type="Pfam" id="PF08623">
    <property type="entry name" value="TIP120"/>
    <property type="match status" value="1"/>
</dbReference>
<comment type="similarity">
    <text evidence="1">Belongs to the CAND family.</text>
</comment>
<evidence type="ECO:0000259" key="4">
    <source>
        <dbReference type="Pfam" id="PF08623"/>
    </source>
</evidence>
<reference evidence="6" key="1">
    <citation type="journal article" date="2018" name="Nat. Microbiol.">
        <title>Leveraging single-cell genomics to expand the fungal tree of life.</title>
        <authorList>
            <person name="Ahrendt S.R."/>
            <person name="Quandt C.A."/>
            <person name="Ciobanu D."/>
            <person name="Clum A."/>
            <person name="Salamov A."/>
            <person name="Andreopoulos B."/>
            <person name="Cheng J.F."/>
            <person name="Woyke T."/>
            <person name="Pelin A."/>
            <person name="Henrissat B."/>
            <person name="Reynolds N.K."/>
            <person name="Benny G.L."/>
            <person name="Smith M.E."/>
            <person name="James T.Y."/>
            <person name="Grigoriev I.V."/>
        </authorList>
    </citation>
    <scope>NUCLEOTIDE SEQUENCE [LARGE SCALE GENOMIC DNA]</scope>
</reference>
<evidence type="ECO:0000256" key="2">
    <source>
        <dbReference type="ARBA" id="ARBA00022737"/>
    </source>
</evidence>
<dbReference type="InterPro" id="IPR039852">
    <property type="entry name" value="CAND1/CAND2"/>
</dbReference>
<dbReference type="OrthoDB" id="6260732at2759"/>
<protein>
    <submittedName>
        <fullName evidence="5">TATA-binding protein interacting</fullName>
    </submittedName>
</protein>
<dbReference type="GO" id="GO:0010265">
    <property type="term" value="P:SCF complex assembly"/>
    <property type="evidence" value="ECO:0007669"/>
    <property type="project" value="InterPro"/>
</dbReference>
<keyword evidence="2" id="KW-0677">Repeat</keyword>
<accession>A0A4P9Y3P2</accession>
<dbReference type="InterPro" id="IPR011989">
    <property type="entry name" value="ARM-like"/>
</dbReference>